<name>A0AAD4GMW8_ASPNN</name>
<dbReference type="InterPro" id="IPR050987">
    <property type="entry name" value="AtrR-like"/>
</dbReference>
<comment type="caution">
    <text evidence="5">The sequence shown here is derived from an EMBL/GenBank/DDBJ whole genome shotgun (WGS) entry which is preliminary data.</text>
</comment>
<dbReference type="EMBL" id="VCAU01000226">
    <property type="protein sequence ID" value="KAF9882746.1"/>
    <property type="molecule type" value="Genomic_DNA"/>
</dbReference>
<evidence type="ECO:0000256" key="1">
    <source>
        <dbReference type="ARBA" id="ARBA00023015"/>
    </source>
</evidence>
<dbReference type="GO" id="GO:0003700">
    <property type="term" value="F:DNA-binding transcription factor activity"/>
    <property type="evidence" value="ECO:0007669"/>
    <property type="project" value="InterPro"/>
</dbReference>
<keyword evidence="2" id="KW-0804">Transcription</keyword>
<organism evidence="5 6">
    <name type="scientific">Aspergillus nanangensis</name>
    <dbReference type="NCBI Taxonomy" id="2582783"/>
    <lineage>
        <taxon>Eukaryota</taxon>
        <taxon>Fungi</taxon>
        <taxon>Dikarya</taxon>
        <taxon>Ascomycota</taxon>
        <taxon>Pezizomycotina</taxon>
        <taxon>Eurotiomycetes</taxon>
        <taxon>Eurotiomycetidae</taxon>
        <taxon>Eurotiales</taxon>
        <taxon>Aspergillaceae</taxon>
        <taxon>Aspergillus</taxon>
        <taxon>Aspergillus subgen. Circumdati</taxon>
    </lineage>
</organism>
<keyword evidence="1" id="KW-0805">Transcription regulation</keyword>
<keyword evidence="3" id="KW-0539">Nucleus</keyword>
<sequence>MWTCLRQDKGGVKVQAIRMLEPEKLYFNSMDTQSSCNPALGDAESIKHPDIRRFTDRIRRLDALTSEHPDINTIQGFEEFSSMPLSIFEWTKNNKGVPFFDWASMLIRDSDLSSAKVQLELQDISSQTILYTQLPSPVEIQSLLETYLRYFNPIFPLFQEGSLRDLINQLLLQNFDLDAGSKACAYMVIALSYKLQLGNASAEDESVAKAWFYFDAASRFLCDITIAGTSLRNVQALAAMSIFLQGSIHFNNTSRLLEAAIRQGAQLDQNHDFLHGSSNMIYLREFHTVRCVLYILDKENSMHSGLPPIMKLCNQSVEQEHFSIPLPGTDTSVSLLQHFYTLATIEEQIYQELYSVQAQGESAESLLDVVSRIDERLDSWQNTLPIEIKAGLHSTNNGSSTEFPFVYLQIMYNNCLITIHRLEAIHCPYTGLLSRLKQASPAFRLIRLSAQKRARAAQESINICERLRINKNIPLWLLPPFVVTSEIIILISVILDLEFPVMDGGITVIDFATNFLVSVNDRYGGEFDRLLRIASGIADVARRISWKGKADSKARWVAQVALENSIRELQRGLRPRRRRELKNEMNSTLDSRMITCGATQTSSREDYCTALSASFSPSLFSSPARAASNMRDSQVSRFEAPLSEEAVPFTRISLNEGVEEGVSQNMVLNWEDILNGIIRA</sequence>
<dbReference type="PANTHER" id="PTHR46910">
    <property type="entry name" value="TRANSCRIPTION FACTOR PDR1"/>
    <property type="match status" value="1"/>
</dbReference>
<protein>
    <recommendedName>
        <fullName evidence="4">Xylanolytic transcriptional activator regulatory domain-containing protein</fullName>
    </recommendedName>
</protein>
<evidence type="ECO:0000313" key="6">
    <source>
        <dbReference type="Proteomes" id="UP001194746"/>
    </source>
</evidence>
<dbReference type="Proteomes" id="UP001194746">
    <property type="component" value="Unassembled WGS sequence"/>
</dbReference>
<dbReference type="AlphaFoldDB" id="A0AAD4GMW8"/>
<evidence type="ECO:0000256" key="2">
    <source>
        <dbReference type="ARBA" id="ARBA00023163"/>
    </source>
</evidence>
<evidence type="ECO:0000259" key="4">
    <source>
        <dbReference type="Pfam" id="PF04082"/>
    </source>
</evidence>
<evidence type="ECO:0000256" key="3">
    <source>
        <dbReference type="ARBA" id="ARBA00023242"/>
    </source>
</evidence>
<accession>A0AAD4GMW8</accession>
<evidence type="ECO:0000313" key="5">
    <source>
        <dbReference type="EMBL" id="KAF9882746.1"/>
    </source>
</evidence>
<proteinExistence type="predicted"/>
<dbReference type="InterPro" id="IPR007219">
    <property type="entry name" value="XnlR_reg_dom"/>
</dbReference>
<gene>
    <name evidence="5" type="ORF">FE257_005325</name>
</gene>
<reference evidence="5" key="2">
    <citation type="submission" date="2020-02" db="EMBL/GenBank/DDBJ databases">
        <authorList>
            <person name="Gilchrist C.L.M."/>
            <person name="Chooi Y.-H."/>
        </authorList>
    </citation>
    <scope>NUCLEOTIDE SEQUENCE</scope>
    <source>
        <strain evidence="5">MST-FP2251</strain>
    </source>
</reference>
<dbReference type="CDD" id="cd12148">
    <property type="entry name" value="fungal_TF_MHR"/>
    <property type="match status" value="1"/>
</dbReference>
<dbReference type="Pfam" id="PF04082">
    <property type="entry name" value="Fungal_trans"/>
    <property type="match status" value="1"/>
</dbReference>
<reference evidence="5" key="1">
    <citation type="journal article" date="2019" name="Beilstein J. Org. Chem.">
        <title>Nanangenines: drimane sesquiterpenoids as the dominant metabolite cohort of a novel Australian fungus, Aspergillus nanangensis.</title>
        <authorList>
            <person name="Lacey H.J."/>
            <person name="Gilchrist C.L.M."/>
            <person name="Crombie A."/>
            <person name="Kalaitzis J.A."/>
            <person name="Vuong D."/>
            <person name="Rutledge P.J."/>
            <person name="Turner P."/>
            <person name="Pitt J.I."/>
            <person name="Lacey E."/>
            <person name="Chooi Y.H."/>
            <person name="Piggott A.M."/>
        </authorList>
    </citation>
    <scope>NUCLEOTIDE SEQUENCE</scope>
    <source>
        <strain evidence="5">MST-FP2251</strain>
    </source>
</reference>
<feature type="domain" description="Xylanolytic transcriptional activator regulatory" evidence="4">
    <location>
        <begin position="144"/>
        <end position="381"/>
    </location>
</feature>
<keyword evidence="6" id="KW-1185">Reference proteome</keyword>
<dbReference type="PANTHER" id="PTHR46910:SF25">
    <property type="entry name" value="ABC-TRANSPORTER-REGULATING TRANSCRIPTION FACTOR"/>
    <property type="match status" value="1"/>
</dbReference>